<name>A0A4P6ZX10_9BACL</name>
<dbReference type="Proteomes" id="UP000294292">
    <property type="component" value="Chromosome"/>
</dbReference>
<reference evidence="2 3" key="1">
    <citation type="submission" date="2019-03" db="EMBL/GenBank/DDBJ databases">
        <title>Complete genome sequence of Paenisporosarcina antarctica CGMCC 1.6503T.</title>
        <authorList>
            <person name="Rong J.-C."/>
            <person name="Chi N.-Y."/>
            <person name="Zhang Q.-F."/>
        </authorList>
    </citation>
    <scope>NUCLEOTIDE SEQUENCE [LARGE SCALE GENOMIC DNA]</scope>
    <source>
        <strain evidence="2 3">CGMCC 1.6503</strain>
    </source>
</reference>
<keyword evidence="1" id="KW-0472">Membrane</keyword>
<dbReference type="KEGG" id="panc:E2636_07160"/>
<gene>
    <name evidence="2" type="ORF">E2636_07160</name>
</gene>
<dbReference type="EMBL" id="CP038015">
    <property type="protein sequence ID" value="QBP40917.1"/>
    <property type="molecule type" value="Genomic_DNA"/>
</dbReference>
<keyword evidence="1" id="KW-0812">Transmembrane</keyword>
<dbReference type="RefSeq" id="WP_134209585.1">
    <property type="nucleotide sequence ID" value="NZ_CP038015.1"/>
</dbReference>
<keyword evidence="1" id="KW-1133">Transmembrane helix</keyword>
<dbReference type="OrthoDB" id="2361316at2"/>
<feature type="transmembrane region" description="Helical" evidence="1">
    <location>
        <begin position="12"/>
        <end position="35"/>
    </location>
</feature>
<evidence type="ECO:0000256" key="1">
    <source>
        <dbReference type="SAM" id="Phobius"/>
    </source>
</evidence>
<dbReference type="NCBIfam" id="NF041002">
    <property type="entry name" value="pilin_ComGF"/>
    <property type="match status" value="1"/>
</dbReference>
<protein>
    <recommendedName>
        <fullName evidence="4">Competence protein ComGF</fullName>
    </recommendedName>
</protein>
<sequence length="146" mass="17332">MRHLLTNKGYTLIDSILQLTVLLLFSQLILFYSVWFKQVEKHFFYSETVDWEMFSVDMESYVSSVSLIQEQINHSGIRYIKDGFEYDIECYPLLIRKQKNRLGHEPMLIGVKSCDMRVIENQVVIRVEFASGRKEERTYEVFVSSQ</sequence>
<proteinExistence type="predicted"/>
<evidence type="ECO:0000313" key="2">
    <source>
        <dbReference type="EMBL" id="QBP40917.1"/>
    </source>
</evidence>
<dbReference type="InterPro" id="IPR016977">
    <property type="entry name" value="ComGF"/>
</dbReference>
<evidence type="ECO:0008006" key="4">
    <source>
        <dbReference type="Google" id="ProtNLM"/>
    </source>
</evidence>
<accession>A0A4P6ZX10</accession>
<organism evidence="2 3">
    <name type="scientific">Paenisporosarcina antarctica</name>
    <dbReference type="NCBI Taxonomy" id="417367"/>
    <lineage>
        <taxon>Bacteria</taxon>
        <taxon>Bacillati</taxon>
        <taxon>Bacillota</taxon>
        <taxon>Bacilli</taxon>
        <taxon>Bacillales</taxon>
        <taxon>Caryophanaceae</taxon>
        <taxon>Paenisporosarcina</taxon>
    </lineage>
</organism>
<dbReference type="AlphaFoldDB" id="A0A4P6ZX10"/>
<dbReference type="Pfam" id="PF15980">
    <property type="entry name" value="ComGF"/>
    <property type="match status" value="1"/>
</dbReference>
<evidence type="ECO:0000313" key="3">
    <source>
        <dbReference type="Proteomes" id="UP000294292"/>
    </source>
</evidence>
<keyword evidence="3" id="KW-1185">Reference proteome</keyword>